<reference evidence="1" key="2">
    <citation type="submission" date="2020-07" db="EMBL/GenBank/DDBJ databases">
        <authorList>
            <person name="Vera ALvarez R."/>
            <person name="Arias-Moreno D.M."/>
            <person name="Jimenez-Jacinto V."/>
            <person name="Jimenez-Bremont J.F."/>
            <person name="Swaminathan K."/>
            <person name="Moose S.P."/>
            <person name="Guerrero-Gonzalez M.L."/>
            <person name="Marino-Ramirez L."/>
            <person name="Landsman D."/>
            <person name="Rodriguez-Kessler M."/>
            <person name="Delgado-Sanchez P."/>
        </authorList>
    </citation>
    <scope>NUCLEOTIDE SEQUENCE</scope>
    <source>
        <tissue evidence="1">Cladode</tissue>
    </source>
</reference>
<reference evidence="1" key="1">
    <citation type="journal article" date="2013" name="J. Plant Res.">
        <title>Effect of fungi and light on seed germination of three Opuntia species from semiarid lands of central Mexico.</title>
        <authorList>
            <person name="Delgado-Sanchez P."/>
            <person name="Jimenez-Bremont J.F."/>
            <person name="Guerrero-Gonzalez Mde L."/>
            <person name="Flores J."/>
        </authorList>
    </citation>
    <scope>NUCLEOTIDE SEQUENCE</scope>
    <source>
        <tissue evidence="1">Cladode</tissue>
    </source>
</reference>
<dbReference type="PANTHER" id="PTHR33450:SF12">
    <property type="entry name" value="COTTON FIBER PROTEIN"/>
    <property type="match status" value="1"/>
</dbReference>
<name>A0A7C8ZA12_OPUST</name>
<dbReference type="EMBL" id="GISG01106012">
    <property type="protein sequence ID" value="MBA4637638.1"/>
    <property type="molecule type" value="Transcribed_RNA"/>
</dbReference>
<dbReference type="AlphaFoldDB" id="A0A7C8ZA12"/>
<dbReference type="Pfam" id="PF05553">
    <property type="entry name" value="DUF761"/>
    <property type="match status" value="1"/>
</dbReference>
<dbReference type="EMBL" id="GISG01106011">
    <property type="protein sequence ID" value="MBA4637637.1"/>
    <property type="molecule type" value="Transcribed_RNA"/>
</dbReference>
<accession>A0A7C8ZA12</accession>
<dbReference type="InterPro" id="IPR008480">
    <property type="entry name" value="DUF761_pln"/>
</dbReference>
<sequence length="173" mass="20188">MMTANKAPSLLKKIMAAWSSKRNELRVRIMIFFLLHKNMDKTSLARSFSHSLQALVTPPHHYPKKKYDVEDSQVNRLMYYNKLDGSRIHSGSYATNIEQEEDPDLTRVLFEESEAAMEEEAGAAEDVIECRWGPEVVKEVMEVEEENVDEAAEMFIKRFKREIQLQKQQSLEY</sequence>
<organism evidence="1">
    <name type="scientific">Opuntia streptacantha</name>
    <name type="common">Prickly pear cactus</name>
    <name type="synonym">Opuntia cardona</name>
    <dbReference type="NCBI Taxonomy" id="393608"/>
    <lineage>
        <taxon>Eukaryota</taxon>
        <taxon>Viridiplantae</taxon>
        <taxon>Streptophyta</taxon>
        <taxon>Embryophyta</taxon>
        <taxon>Tracheophyta</taxon>
        <taxon>Spermatophyta</taxon>
        <taxon>Magnoliopsida</taxon>
        <taxon>eudicotyledons</taxon>
        <taxon>Gunneridae</taxon>
        <taxon>Pentapetalae</taxon>
        <taxon>Caryophyllales</taxon>
        <taxon>Cactineae</taxon>
        <taxon>Cactaceae</taxon>
        <taxon>Opuntioideae</taxon>
        <taxon>Opuntia</taxon>
    </lineage>
</organism>
<dbReference type="PANTHER" id="PTHR33450">
    <property type="entry name" value="EMB|CAB67623.1-RELATED"/>
    <property type="match status" value="1"/>
</dbReference>
<evidence type="ECO:0000313" key="1">
    <source>
        <dbReference type="EMBL" id="MBA4637637.1"/>
    </source>
</evidence>
<protein>
    <recommendedName>
        <fullName evidence="2">Cotton fiber protein</fullName>
    </recommendedName>
</protein>
<proteinExistence type="predicted"/>
<evidence type="ECO:0008006" key="2">
    <source>
        <dbReference type="Google" id="ProtNLM"/>
    </source>
</evidence>